<feature type="region of interest" description="Disordered" evidence="1">
    <location>
        <begin position="289"/>
        <end position="434"/>
    </location>
</feature>
<evidence type="ECO:0000259" key="2">
    <source>
        <dbReference type="Pfam" id="PF10180"/>
    </source>
</evidence>
<dbReference type="OMA" id="NAFRECL"/>
<feature type="compositionally biased region" description="Low complexity" evidence="1">
    <location>
        <begin position="298"/>
        <end position="314"/>
    </location>
</feature>
<proteinExistence type="predicted"/>
<dbReference type="Proteomes" id="UP000236305">
    <property type="component" value="Unassembled WGS sequence"/>
</dbReference>
<dbReference type="PANTHER" id="PTHR22306">
    <property type="entry name" value="CHROMOSOME 7 OPEN READING FRAME 50"/>
    <property type="match status" value="1"/>
</dbReference>
<gene>
    <name evidence="3" type="ORF">BJF96_g7115</name>
    <name evidence="4" type="ORF">VDGE_00110</name>
</gene>
<accession>A0A2J8EJ06</accession>
<dbReference type="AlphaFoldDB" id="A0A2J8EJ06"/>
<dbReference type="PANTHER" id="PTHR22306:SF2">
    <property type="entry name" value="CHROMOSOME 7 OPEN READING FRAME 50"/>
    <property type="match status" value="1"/>
</dbReference>
<dbReference type="EMBL" id="MPSH01000025">
    <property type="protein sequence ID" value="PNH29663.1"/>
    <property type="molecule type" value="Genomic_DNA"/>
</dbReference>
<feature type="region of interest" description="Disordered" evidence="1">
    <location>
        <begin position="1"/>
        <end position="143"/>
    </location>
</feature>
<reference evidence="4 6" key="2">
    <citation type="submission" date="2018-12" db="EMBL/GenBank/DDBJ databases">
        <title>Genome of Verticillium dahliae isolate Getta Getta.</title>
        <authorList>
            <person name="Gardiner D.M."/>
        </authorList>
    </citation>
    <scope>NUCLEOTIDE SEQUENCE [LARGE SCALE GENOMIC DNA]</scope>
    <source>
        <strain evidence="4 6">Getta Getta</strain>
    </source>
</reference>
<evidence type="ECO:0000313" key="4">
    <source>
        <dbReference type="EMBL" id="RXG47434.1"/>
    </source>
</evidence>
<feature type="compositionally biased region" description="Acidic residues" evidence="1">
    <location>
        <begin position="359"/>
        <end position="371"/>
    </location>
</feature>
<evidence type="ECO:0000313" key="3">
    <source>
        <dbReference type="EMBL" id="PNH29663.1"/>
    </source>
</evidence>
<feature type="compositionally biased region" description="Acidic residues" evidence="1">
    <location>
        <begin position="378"/>
        <end position="423"/>
    </location>
</feature>
<feature type="compositionally biased region" description="Basic residues" evidence="1">
    <location>
        <begin position="122"/>
        <end position="133"/>
    </location>
</feature>
<organism evidence="3 5">
    <name type="scientific">Verticillium dahliae</name>
    <name type="common">Verticillium wilt</name>
    <dbReference type="NCBI Taxonomy" id="27337"/>
    <lineage>
        <taxon>Eukaryota</taxon>
        <taxon>Fungi</taxon>
        <taxon>Dikarya</taxon>
        <taxon>Ascomycota</taxon>
        <taxon>Pezizomycotina</taxon>
        <taxon>Sordariomycetes</taxon>
        <taxon>Hypocreomycetidae</taxon>
        <taxon>Glomerellales</taxon>
        <taxon>Plectosphaerellaceae</taxon>
        <taxon>Verticillium</taxon>
    </lineage>
</organism>
<dbReference type="EMBL" id="RSDZ01000036">
    <property type="protein sequence ID" value="RXG47434.1"/>
    <property type="molecule type" value="Genomic_DNA"/>
</dbReference>
<feature type="compositionally biased region" description="Acidic residues" evidence="1">
    <location>
        <begin position="320"/>
        <end position="333"/>
    </location>
</feature>
<reference evidence="3 5" key="1">
    <citation type="submission" date="2017-12" db="EMBL/GenBank/DDBJ databases">
        <title>Comparative genomics yields insights into virulence evolution of Verticillium dahliae.</title>
        <authorList>
            <person name="Fan R."/>
            <person name="Armitage A.D."/>
            <person name="Cascant-Lopez E."/>
            <person name="Sobczyk M."/>
            <person name="Cockerton H.M."/>
            <person name="Harrison R.J."/>
        </authorList>
    </citation>
    <scope>NUCLEOTIDE SEQUENCE [LARGE SCALE GENOMIC DNA]</scope>
    <source>
        <strain evidence="3 5">12008</strain>
    </source>
</reference>
<feature type="domain" description="WKF" evidence="2">
    <location>
        <begin position="148"/>
        <end position="210"/>
    </location>
</feature>
<name>A0A2J8EJ06_VERDA</name>
<evidence type="ECO:0000313" key="5">
    <source>
        <dbReference type="Proteomes" id="UP000236305"/>
    </source>
</evidence>
<dbReference type="Proteomes" id="UP000288725">
    <property type="component" value="Chromosome 2"/>
</dbReference>
<dbReference type="InterPro" id="IPR019327">
    <property type="entry name" value="WKF"/>
</dbReference>
<dbReference type="Pfam" id="PF10180">
    <property type="entry name" value="WKF"/>
    <property type="match status" value="1"/>
</dbReference>
<sequence length="434" mass="46283">MSSSSQSAPAQRVPAWKRLGLKLKQQPAAEAGGSPAASGSSTPNGAGKQDLGVNAAAPKRKRPEHSTPLTSASPLKKARTHDTAPVATPALRKQKSVTFTDDTKNPAPVIAAERNGVATPAKKPKGPKGPSKKPKNDQPTADIQPALEYLRTWKTSRDSWKFNKNHQTTLIKRIFDANAIPSADIEAFYDYIQDLKGFTRKRFCETASDVTTQDSTDGKAGFPQGTMEVQAKQAEYDAIIAGILKLGLGAGSKRKCFDEVSFVDQATDAAITQRVIKRMRAEIVLDELSDSDESTNSDALTATTDAAESASSAPEPVPALEDDDSDDEEEEEEAKAAAKELSTQARPRRRKMRTTADDSSSDESSDSDSDSDASSGTDGDEDSDDEDETPAADDDDDTSSSDSSDSSDSESDESDDSSEDEDEAPAKTAPAKRK</sequence>
<protein>
    <recommendedName>
        <fullName evidence="2">WKF domain-containing protein</fullName>
    </recommendedName>
</protein>
<comment type="caution">
    <text evidence="3">The sequence shown here is derived from an EMBL/GenBank/DDBJ whole genome shotgun (WGS) entry which is preliminary data.</text>
</comment>
<dbReference type="OrthoDB" id="10261563at2759"/>
<evidence type="ECO:0000313" key="6">
    <source>
        <dbReference type="Proteomes" id="UP000288725"/>
    </source>
</evidence>
<evidence type="ECO:0000256" key="1">
    <source>
        <dbReference type="SAM" id="MobiDB-lite"/>
    </source>
</evidence>
<feature type="compositionally biased region" description="Low complexity" evidence="1">
    <location>
        <begin position="27"/>
        <end position="47"/>
    </location>
</feature>